<reference evidence="1" key="1">
    <citation type="journal article" date="2021" name="Proc. Natl. Acad. Sci. U.S.A.">
        <title>A Catalog of Tens of Thousands of Viruses from Human Metagenomes Reveals Hidden Associations with Chronic Diseases.</title>
        <authorList>
            <person name="Tisza M.J."/>
            <person name="Buck C.B."/>
        </authorList>
    </citation>
    <scope>NUCLEOTIDE SEQUENCE</scope>
    <source>
        <strain evidence="1">CtLPy3</strain>
    </source>
</reference>
<protein>
    <submittedName>
        <fullName evidence="1">Uncharacterized protein</fullName>
    </submittedName>
</protein>
<organism evidence="1">
    <name type="scientific">Podoviridae sp. ctLPy3</name>
    <dbReference type="NCBI Taxonomy" id="2825244"/>
    <lineage>
        <taxon>Viruses</taxon>
        <taxon>Duplodnaviria</taxon>
        <taxon>Heunggongvirae</taxon>
        <taxon>Uroviricota</taxon>
        <taxon>Caudoviricetes</taxon>
    </lineage>
</organism>
<sequence length="36" mass="4478">MFNYPPCFFKPVHIPLICLILRRLYQIYCENYIEIN</sequence>
<dbReference type="EMBL" id="BK016155">
    <property type="protein sequence ID" value="DAF98817.1"/>
    <property type="molecule type" value="Genomic_DNA"/>
</dbReference>
<evidence type="ECO:0000313" key="1">
    <source>
        <dbReference type="EMBL" id="DAF98817.1"/>
    </source>
</evidence>
<accession>A0A8S5UWG3</accession>
<name>A0A8S5UWG3_9CAUD</name>
<proteinExistence type="predicted"/>